<accession>A0A5N4D290</accession>
<name>A0A5N4D290_CAMDR</name>
<comment type="caution">
    <text evidence="2">The sequence shown here is derived from an EMBL/GenBank/DDBJ whole genome shotgun (WGS) entry which is preliminary data.</text>
</comment>
<feature type="region of interest" description="Disordered" evidence="1">
    <location>
        <begin position="1"/>
        <end position="80"/>
    </location>
</feature>
<reference evidence="2 3" key="1">
    <citation type="journal article" date="2019" name="Mol. Ecol. Resour.">
        <title>Improving Illumina assemblies with Hi-C and long reads: an example with the North African dromedary.</title>
        <authorList>
            <person name="Elbers J.P."/>
            <person name="Rogers M.F."/>
            <person name="Perelman P.L."/>
            <person name="Proskuryakova A.A."/>
            <person name="Serdyukova N.A."/>
            <person name="Johnson W.E."/>
            <person name="Horin P."/>
            <person name="Corander J."/>
            <person name="Murphy D."/>
            <person name="Burger P.A."/>
        </authorList>
    </citation>
    <scope>NUCLEOTIDE SEQUENCE [LARGE SCALE GENOMIC DNA]</scope>
    <source>
        <strain evidence="2">Drom800</strain>
        <tissue evidence="2">Blood</tissue>
    </source>
</reference>
<protein>
    <submittedName>
        <fullName evidence="2">Uncharacterized protein</fullName>
    </submittedName>
</protein>
<evidence type="ECO:0000256" key="1">
    <source>
        <dbReference type="SAM" id="MobiDB-lite"/>
    </source>
</evidence>
<proteinExistence type="predicted"/>
<organism evidence="2 3">
    <name type="scientific">Camelus dromedarius</name>
    <name type="common">Dromedary</name>
    <name type="synonym">Arabian camel</name>
    <dbReference type="NCBI Taxonomy" id="9838"/>
    <lineage>
        <taxon>Eukaryota</taxon>
        <taxon>Metazoa</taxon>
        <taxon>Chordata</taxon>
        <taxon>Craniata</taxon>
        <taxon>Vertebrata</taxon>
        <taxon>Euteleostomi</taxon>
        <taxon>Mammalia</taxon>
        <taxon>Eutheria</taxon>
        <taxon>Laurasiatheria</taxon>
        <taxon>Artiodactyla</taxon>
        <taxon>Tylopoda</taxon>
        <taxon>Camelidae</taxon>
        <taxon>Camelus</taxon>
    </lineage>
</organism>
<evidence type="ECO:0000313" key="3">
    <source>
        <dbReference type="Proteomes" id="UP000299084"/>
    </source>
</evidence>
<gene>
    <name evidence="2" type="ORF">Cadr_000019977</name>
</gene>
<dbReference type="EMBL" id="JWIN03000016">
    <property type="protein sequence ID" value="KAB1265233.1"/>
    <property type="molecule type" value="Genomic_DNA"/>
</dbReference>
<dbReference type="AlphaFoldDB" id="A0A5N4D290"/>
<sequence length="105" mass="11302">MALVAEPKAEARGRGPESSRRSSLTSSQAEVPSERSQTKQGLNGKDEAFRQIPEISKTQKDELGFRSTHPQTPGLPRKAGKLAGLWVPGLLARQLWGSSGSALHL</sequence>
<evidence type="ECO:0000313" key="2">
    <source>
        <dbReference type="EMBL" id="KAB1265233.1"/>
    </source>
</evidence>
<feature type="compositionally biased region" description="Basic and acidic residues" evidence="1">
    <location>
        <begin position="7"/>
        <end position="20"/>
    </location>
</feature>
<dbReference type="Proteomes" id="UP000299084">
    <property type="component" value="Unassembled WGS sequence"/>
</dbReference>
<keyword evidence="3" id="KW-1185">Reference proteome</keyword>